<gene>
    <name evidence="1" type="ORF">LCGC14_2782120</name>
</gene>
<protein>
    <submittedName>
        <fullName evidence="1">Uncharacterized protein</fullName>
    </submittedName>
</protein>
<name>A0A0F8YSZ0_9ZZZZ</name>
<proteinExistence type="predicted"/>
<sequence length="132" mass="15635">MHIEKEGKMFKPIKDFLKEDYECLESTETFGYDSHEGIPPYTGYRLQINDYCSNPDVYGISGDKIILCQGKLIRNKKGKLWELVGQAVSDRNYCHYLYIFFEKDYLEKIKKNDNYKDLNFSLIFDDLTCLKQ</sequence>
<organism evidence="1">
    <name type="scientific">marine sediment metagenome</name>
    <dbReference type="NCBI Taxonomy" id="412755"/>
    <lineage>
        <taxon>unclassified sequences</taxon>
        <taxon>metagenomes</taxon>
        <taxon>ecological metagenomes</taxon>
    </lineage>
</organism>
<accession>A0A0F8YSZ0</accession>
<dbReference type="EMBL" id="LAZR01051722">
    <property type="protein sequence ID" value="KKK84558.1"/>
    <property type="molecule type" value="Genomic_DNA"/>
</dbReference>
<reference evidence="1" key="1">
    <citation type="journal article" date="2015" name="Nature">
        <title>Complex archaea that bridge the gap between prokaryotes and eukaryotes.</title>
        <authorList>
            <person name="Spang A."/>
            <person name="Saw J.H."/>
            <person name="Jorgensen S.L."/>
            <person name="Zaremba-Niedzwiedzka K."/>
            <person name="Martijn J."/>
            <person name="Lind A.E."/>
            <person name="van Eijk R."/>
            <person name="Schleper C."/>
            <person name="Guy L."/>
            <person name="Ettema T.J."/>
        </authorList>
    </citation>
    <scope>NUCLEOTIDE SEQUENCE</scope>
</reference>
<evidence type="ECO:0000313" key="1">
    <source>
        <dbReference type="EMBL" id="KKK84558.1"/>
    </source>
</evidence>
<comment type="caution">
    <text evidence="1">The sequence shown here is derived from an EMBL/GenBank/DDBJ whole genome shotgun (WGS) entry which is preliminary data.</text>
</comment>
<dbReference type="AlphaFoldDB" id="A0A0F8YSZ0"/>